<dbReference type="GO" id="GO:0005737">
    <property type="term" value="C:cytoplasm"/>
    <property type="evidence" value="ECO:0007669"/>
    <property type="project" value="InterPro"/>
</dbReference>
<keyword evidence="7" id="KW-0198">Cysteine biosynthesis</keyword>
<evidence type="ECO:0000256" key="7">
    <source>
        <dbReference type="ARBA" id="ARBA00023192"/>
    </source>
</evidence>
<dbReference type="InterPro" id="IPR005881">
    <property type="entry name" value="Ser_O-AcTrfase"/>
</dbReference>
<keyword evidence="8 11" id="KW-0012">Acyltransferase</keyword>
<accession>A0A1Q2C4I1</accession>
<keyword evidence="6 10" id="KW-0808">Transferase</keyword>
<dbReference type="InterPro" id="IPR011004">
    <property type="entry name" value="Trimer_LpxA-like_sf"/>
</dbReference>
<protein>
    <recommendedName>
        <fullName evidence="4">Serine acetyltransferase</fullName>
        <ecNumber evidence="3">2.3.1.30</ecNumber>
    </recommendedName>
</protein>
<evidence type="ECO:0000256" key="6">
    <source>
        <dbReference type="ARBA" id="ARBA00022679"/>
    </source>
</evidence>
<evidence type="ECO:0000313" key="11">
    <source>
        <dbReference type="EMBL" id="NSJ81018.1"/>
    </source>
</evidence>
<dbReference type="InterPro" id="IPR001451">
    <property type="entry name" value="Hexapep"/>
</dbReference>
<sequence>MEPRIYSVSLFRDGVFCIIENFDGILYDIKSPVNYILYIGGLEIMMGFREFAKSQYDTIKLRDPALREEKEVFLYPYVKALYWHRVAHELYKKGEFYKARKISQKWARKTGIEIHPGAQIGEGFFIDHGHGVVIGETTIIGNNVTLYQGVTLGGTGNETGKRHPTIEDNVMISSGAKVLGSITIGKNSKIGAGSVVVSDVPPNSTVVGVPGKVVKQDGERVNRIQSIVLDQIDLPNPVDMDIEKLARENAELRQALETFIIHYQNSEAIRREKEK</sequence>
<reference evidence="11 13" key="2">
    <citation type="journal article" date="2020" name="Cell Host Microbe">
        <title>Functional and Genomic Variation between Human-Derived Isolates of Lachnospiraceae Reveals Inter- and Intra-Species Diversity.</title>
        <authorList>
            <person name="Sorbara M.T."/>
            <person name="Littmann E.R."/>
            <person name="Fontana E."/>
            <person name="Moody T.U."/>
            <person name="Kohout C.E."/>
            <person name="Gjonbalaj M."/>
            <person name="Eaton V."/>
            <person name="Seok R."/>
            <person name="Leiner I.M."/>
            <person name="Pamer E.G."/>
        </authorList>
    </citation>
    <scope>NUCLEOTIDE SEQUENCE [LARGE SCALE GENOMIC DNA]</scope>
    <source>
        <strain evidence="11 13">MSK.14.57</strain>
    </source>
</reference>
<dbReference type="InterPro" id="IPR053376">
    <property type="entry name" value="Serine_acetyltransferase"/>
</dbReference>
<reference evidence="10 12" key="1">
    <citation type="journal article" date="2016" name="Sci. Rep.">
        <title>Accelerated dysbiosis of gut microbiota during aggravation of DSS-induced colitis by a butyrate-producing bacterium.</title>
        <authorList>
            <person name="Zhang Q."/>
            <person name="Wu Y."/>
            <person name="Wang J."/>
            <person name="Wu G."/>
            <person name="Long W."/>
            <person name="Xue Z."/>
            <person name="Wang L."/>
            <person name="Zhang X."/>
            <person name="Pang X."/>
            <person name="Zhao Y."/>
            <person name="Zhao L."/>
            <person name="Zhang C."/>
        </authorList>
    </citation>
    <scope>NUCLEOTIDE SEQUENCE [LARGE SCALE GENOMIC DNA]</scope>
    <source>
        <strain evidence="10 12">BPB5</strain>
    </source>
</reference>
<dbReference type="UniPathway" id="UPA00136">
    <property type="reaction ID" value="UER00199"/>
</dbReference>
<dbReference type="GO" id="GO:0006535">
    <property type="term" value="P:cysteine biosynthetic process from serine"/>
    <property type="evidence" value="ECO:0007669"/>
    <property type="project" value="InterPro"/>
</dbReference>
<keyword evidence="13" id="KW-1185">Reference proteome</keyword>
<dbReference type="Pfam" id="PF00132">
    <property type="entry name" value="Hexapep"/>
    <property type="match status" value="1"/>
</dbReference>
<evidence type="ECO:0000256" key="5">
    <source>
        <dbReference type="ARBA" id="ARBA00022605"/>
    </source>
</evidence>
<evidence type="ECO:0000256" key="8">
    <source>
        <dbReference type="ARBA" id="ARBA00023315"/>
    </source>
</evidence>
<dbReference type="EC" id="2.3.1.30" evidence="3"/>
<proteinExistence type="inferred from homology"/>
<dbReference type="Proteomes" id="UP001644750">
    <property type="component" value="Unassembled WGS sequence"/>
</dbReference>
<dbReference type="NCBIfam" id="NF041874">
    <property type="entry name" value="EPS_EpsC"/>
    <property type="match status" value="1"/>
</dbReference>
<dbReference type="Gene3D" id="2.160.10.10">
    <property type="entry name" value="Hexapeptide repeat proteins"/>
    <property type="match status" value="1"/>
</dbReference>
<evidence type="ECO:0000256" key="4">
    <source>
        <dbReference type="ARBA" id="ARBA00018522"/>
    </source>
</evidence>
<organism evidence="10 12">
    <name type="scientific">Anaerostipes hadrus</name>
    <dbReference type="NCBI Taxonomy" id="649756"/>
    <lineage>
        <taxon>Bacteria</taxon>
        <taxon>Bacillati</taxon>
        <taxon>Bacillota</taxon>
        <taxon>Clostridia</taxon>
        <taxon>Lachnospirales</taxon>
        <taxon>Lachnospiraceae</taxon>
        <taxon>Anaerostipes</taxon>
    </lineage>
</organism>
<comment type="catalytic activity">
    <reaction evidence="9">
        <text>L-serine + acetyl-CoA = O-acetyl-L-serine + CoA</text>
        <dbReference type="Rhea" id="RHEA:24560"/>
        <dbReference type="ChEBI" id="CHEBI:33384"/>
        <dbReference type="ChEBI" id="CHEBI:57287"/>
        <dbReference type="ChEBI" id="CHEBI:57288"/>
        <dbReference type="ChEBI" id="CHEBI:58340"/>
        <dbReference type="EC" id="2.3.1.30"/>
    </reaction>
</comment>
<dbReference type="OrthoDB" id="9801456at2"/>
<evidence type="ECO:0000313" key="10">
    <source>
        <dbReference type="EMBL" id="AQP38626.1"/>
    </source>
</evidence>
<comment type="similarity">
    <text evidence="2">Belongs to the transferase hexapeptide repeat family.</text>
</comment>
<evidence type="ECO:0000256" key="3">
    <source>
        <dbReference type="ARBA" id="ARBA00013266"/>
    </source>
</evidence>
<evidence type="ECO:0000256" key="2">
    <source>
        <dbReference type="ARBA" id="ARBA00007274"/>
    </source>
</evidence>
<evidence type="ECO:0000313" key="13">
    <source>
        <dbReference type="Proteomes" id="UP001644750"/>
    </source>
</evidence>
<dbReference type="InterPro" id="IPR045304">
    <property type="entry name" value="LbH_SAT"/>
</dbReference>
<dbReference type="PANTHER" id="PTHR42811">
    <property type="entry name" value="SERINE ACETYLTRANSFERASE"/>
    <property type="match status" value="1"/>
</dbReference>
<dbReference type="FunFam" id="2.160.10.10:FF:000007">
    <property type="entry name" value="Serine acetyltransferase"/>
    <property type="match status" value="1"/>
</dbReference>
<comment type="pathway">
    <text evidence="1">Amino-acid biosynthesis; L-cysteine biosynthesis; L-cysteine from L-serine: step 1/2.</text>
</comment>
<evidence type="ECO:0000313" key="12">
    <source>
        <dbReference type="Proteomes" id="UP000188159"/>
    </source>
</evidence>
<dbReference type="Gene3D" id="1.10.3130.10">
    <property type="entry name" value="serine acetyltransferase, domain 1"/>
    <property type="match status" value="1"/>
</dbReference>
<name>A0A1Q2C4I1_ANAHA</name>
<dbReference type="EMBL" id="JAAITB010000051">
    <property type="protein sequence ID" value="NSJ81018.1"/>
    <property type="molecule type" value="Genomic_DNA"/>
</dbReference>
<dbReference type="GO" id="GO:0009001">
    <property type="term" value="F:serine O-acetyltransferase activity"/>
    <property type="evidence" value="ECO:0007669"/>
    <property type="project" value="UniProtKB-EC"/>
</dbReference>
<reference evidence="11" key="3">
    <citation type="submission" date="2020-02" db="EMBL/GenBank/DDBJ databases">
        <authorList>
            <person name="Littmann E."/>
            <person name="Sorbara M."/>
        </authorList>
    </citation>
    <scope>NUCLEOTIDE SEQUENCE</scope>
    <source>
        <strain evidence="11">MSK.14.57</strain>
    </source>
</reference>
<evidence type="ECO:0000256" key="9">
    <source>
        <dbReference type="ARBA" id="ARBA00049486"/>
    </source>
</evidence>
<gene>
    <name evidence="11" type="primary">cysE</name>
    <name evidence="10" type="ORF">DO83_02790</name>
    <name evidence="11" type="ORF">G5A72_15835</name>
</gene>
<dbReference type="CDD" id="cd03354">
    <property type="entry name" value="LbH_SAT"/>
    <property type="match status" value="1"/>
</dbReference>
<dbReference type="AlphaFoldDB" id="A0A1Q2C4I1"/>
<dbReference type="InterPro" id="IPR042122">
    <property type="entry name" value="Ser_AcTrfase_N_sf"/>
</dbReference>
<dbReference type="Proteomes" id="UP000188159">
    <property type="component" value="Chromosome"/>
</dbReference>
<keyword evidence="5" id="KW-0028">Amino-acid biosynthesis</keyword>
<evidence type="ECO:0000256" key="1">
    <source>
        <dbReference type="ARBA" id="ARBA00004876"/>
    </source>
</evidence>
<dbReference type="SUPFAM" id="SSF51161">
    <property type="entry name" value="Trimeric LpxA-like enzymes"/>
    <property type="match status" value="1"/>
</dbReference>
<dbReference type="NCBIfam" id="TIGR01172">
    <property type="entry name" value="cysE"/>
    <property type="match status" value="1"/>
</dbReference>
<dbReference type="EMBL" id="CP012098">
    <property type="protein sequence ID" value="AQP38626.1"/>
    <property type="molecule type" value="Genomic_DNA"/>
</dbReference>